<dbReference type="InterPro" id="IPR037171">
    <property type="entry name" value="NagB/RpiA_transferase-like"/>
</dbReference>
<reference evidence="1" key="1">
    <citation type="submission" date="2019-09" db="EMBL/GenBank/DDBJ databases">
        <title>Characterisation of the sponge microbiome using genome-centric metagenomics.</title>
        <authorList>
            <person name="Engelberts J.P."/>
            <person name="Robbins S.J."/>
            <person name="De Goeij J.M."/>
            <person name="Aranda M."/>
            <person name="Bell S.C."/>
            <person name="Webster N.S."/>
        </authorList>
    </citation>
    <scope>NUCLEOTIDE SEQUENCE</scope>
    <source>
        <strain evidence="1">SB0662_bin_9</strain>
    </source>
</reference>
<protein>
    <submittedName>
        <fullName evidence="1">Uncharacterized protein</fullName>
    </submittedName>
</protein>
<comment type="caution">
    <text evidence="1">The sequence shown here is derived from an EMBL/GenBank/DDBJ whole genome shotgun (WGS) entry which is preliminary data.</text>
</comment>
<gene>
    <name evidence="1" type="ORF">F4Y08_16695</name>
</gene>
<name>A0A6B1DX31_9CHLR</name>
<dbReference type="SUPFAM" id="SSF100950">
    <property type="entry name" value="NagB/RpiA/CoA transferase-like"/>
    <property type="match status" value="1"/>
</dbReference>
<dbReference type="AlphaFoldDB" id="A0A6B1DX31"/>
<sequence length="118" mass="13331">MFSGTFTTAGLNLEMEDRSLHIRNEGKVRKFVDQVEHVTFSGRHARERGQDVTAVTERCVLRLGTDGWIVTEIAPGVDFDRDVQARCGFRLHRSSDMRSMDPSLFAPEPINLKLQPAT</sequence>
<dbReference type="Gene3D" id="3.40.1080.10">
    <property type="entry name" value="Glutaconate Coenzyme A-transferase"/>
    <property type="match status" value="1"/>
</dbReference>
<dbReference type="EMBL" id="VXPY01000121">
    <property type="protein sequence ID" value="MYD91941.1"/>
    <property type="molecule type" value="Genomic_DNA"/>
</dbReference>
<evidence type="ECO:0000313" key="1">
    <source>
        <dbReference type="EMBL" id="MYD91941.1"/>
    </source>
</evidence>
<dbReference type="PANTHER" id="PTHR43293:SF1">
    <property type="entry name" value="ACETATE COA-TRANSFERASE YDIF"/>
    <property type="match status" value="1"/>
</dbReference>
<proteinExistence type="predicted"/>
<organism evidence="1">
    <name type="scientific">Caldilineaceae bacterium SB0662_bin_9</name>
    <dbReference type="NCBI Taxonomy" id="2605258"/>
    <lineage>
        <taxon>Bacteria</taxon>
        <taxon>Bacillati</taxon>
        <taxon>Chloroflexota</taxon>
        <taxon>Caldilineae</taxon>
        <taxon>Caldilineales</taxon>
        <taxon>Caldilineaceae</taxon>
    </lineage>
</organism>
<dbReference type="PANTHER" id="PTHR43293">
    <property type="entry name" value="ACETATE COA-TRANSFERASE YDIF"/>
    <property type="match status" value="1"/>
</dbReference>
<accession>A0A6B1DX31</accession>